<comment type="caution">
    <text evidence="8">The sequence shown here is derived from an EMBL/GenBank/DDBJ whole genome shotgun (WGS) entry which is preliminary data.</text>
</comment>
<reference evidence="8 9" key="1">
    <citation type="submission" date="2020-05" db="EMBL/GenBank/DDBJ databases">
        <title>Bremerella alba sp. nov., a novel planctomycete isolated from the surface of the macroalga Fucus spiralis.</title>
        <authorList>
            <person name="Godinho O."/>
            <person name="Botelho R."/>
            <person name="Albuquerque L."/>
            <person name="Wiegand S."/>
            <person name="Da Costa M.S."/>
            <person name="Lobo-Da-Cunha A."/>
            <person name="Jogler C."/>
            <person name="Lage O.M."/>
        </authorList>
    </citation>
    <scope>NUCLEOTIDE SEQUENCE [LARGE SCALE GENOMIC DNA]</scope>
    <source>
        <strain evidence="8 9">FF15</strain>
    </source>
</reference>
<evidence type="ECO:0000256" key="5">
    <source>
        <dbReference type="ARBA" id="ARBA00023049"/>
    </source>
</evidence>
<dbReference type="AlphaFoldDB" id="A0A7V8V7K9"/>
<dbReference type="GO" id="GO:0006508">
    <property type="term" value="P:proteolysis"/>
    <property type="evidence" value="ECO:0007669"/>
    <property type="project" value="UniProtKB-KW"/>
</dbReference>
<organism evidence="8 9">
    <name type="scientific">Bremerella alba</name>
    <dbReference type="NCBI Taxonomy" id="980252"/>
    <lineage>
        <taxon>Bacteria</taxon>
        <taxon>Pseudomonadati</taxon>
        <taxon>Planctomycetota</taxon>
        <taxon>Planctomycetia</taxon>
        <taxon>Pirellulales</taxon>
        <taxon>Pirellulaceae</taxon>
        <taxon>Bremerella</taxon>
    </lineage>
</organism>
<proteinExistence type="inferred from homology"/>
<feature type="domain" description="Peptidase M48" evidence="7">
    <location>
        <begin position="57"/>
        <end position="219"/>
    </location>
</feature>
<keyword evidence="1 6" id="KW-0645">Protease</keyword>
<dbReference type="EMBL" id="JABRWO010000009">
    <property type="protein sequence ID" value="MBA2116154.1"/>
    <property type="molecule type" value="Genomic_DNA"/>
</dbReference>
<sequence>MREEEAEIWNWYCSHRVREDQAESVRFELLKSTYRIDRDSQSDWYEIADLALSRLNLDVPLTIYQAQNAEGMNASLAYLPSEAHIILFGPITSKLSREELLSVFAHELSHLLLWQQWDGDFLIVDQILAALTIDRKAHPAHLESMRLLSLYNEIFCDRGSLFVTEDPNVVISSLVKISSGLDTVNAESYLKQAAEIFERETGPSQSLSHPESYVRARAVRLWHNQDVDAETKITEMIQGQPALNELDLLAQRTIEVKTRRMVDLLLVPKPTQPNASLRLSALKI</sequence>
<name>A0A7V8V7K9_9BACT</name>
<comment type="cofactor">
    <cofactor evidence="6">
        <name>Zn(2+)</name>
        <dbReference type="ChEBI" id="CHEBI:29105"/>
    </cofactor>
    <text evidence="6">Binds 1 zinc ion per subunit.</text>
</comment>
<dbReference type="Proteomes" id="UP000551616">
    <property type="component" value="Unassembled WGS sequence"/>
</dbReference>
<gene>
    <name evidence="8" type="ORF">HOV93_33430</name>
</gene>
<evidence type="ECO:0000313" key="8">
    <source>
        <dbReference type="EMBL" id="MBA2116154.1"/>
    </source>
</evidence>
<dbReference type="GO" id="GO:0004222">
    <property type="term" value="F:metalloendopeptidase activity"/>
    <property type="evidence" value="ECO:0007669"/>
    <property type="project" value="InterPro"/>
</dbReference>
<evidence type="ECO:0000256" key="3">
    <source>
        <dbReference type="ARBA" id="ARBA00022801"/>
    </source>
</evidence>
<keyword evidence="9" id="KW-1185">Reference proteome</keyword>
<keyword evidence="2" id="KW-0479">Metal-binding</keyword>
<keyword evidence="3 6" id="KW-0378">Hydrolase</keyword>
<evidence type="ECO:0000256" key="1">
    <source>
        <dbReference type="ARBA" id="ARBA00022670"/>
    </source>
</evidence>
<evidence type="ECO:0000256" key="6">
    <source>
        <dbReference type="RuleBase" id="RU003983"/>
    </source>
</evidence>
<evidence type="ECO:0000313" key="9">
    <source>
        <dbReference type="Proteomes" id="UP000551616"/>
    </source>
</evidence>
<keyword evidence="4 6" id="KW-0862">Zinc</keyword>
<evidence type="ECO:0000256" key="2">
    <source>
        <dbReference type="ARBA" id="ARBA00022723"/>
    </source>
</evidence>
<keyword evidence="5 6" id="KW-0482">Metalloprotease</keyword>
<protein>
    <recommendedName>
        <fullName evidence="7">Peptidase M48 domain-containing protein</fullName>
    </recommendedName>
</protein>
<dbReference type="Pfam" id="PF01435">
    <property type="entry name" value="Peptidase_M48"/>
    <property type="match status" value="1"/>
</dbReference>
<comment type="similarity">
    <text evidence="6">Belongs to the peptidase M48 family.</text>
</comment>
<dbReference type="Gene3D" id="3.30.2010.10">
    <property type="entry name" value="Metalloproteases ('zincins'), catalytic domain"/>
    <property type="match status" value="1"/>
</dbReference>
<evidence type="ECO:0000256" key="4">
    <source>
        <dbReference type="ARBA" id="ARBA00022833"/>
    </source>
</evidence>
<dbReference type="GO" id="GO:0046872">
    <property type="term" value="F:metal ion binding"/>
    <property type="evidence" value="ECO:0007669"/>
    <property type="project" value="UniProtKB-KW"/>
</dbReference>
<accession>A0A7V8V7K9</accession>
<dbReference type="InterPro" id="IPR001915">
    <property type="entry name" value="Peptidase_M48"/>
</dbReference>
<evidence type="ECO:0000259" key="7">
    <source>
        <dbReference type="Pfam" id="PF01435"/>
    </source>
</evidence>